<dbReference type="GeneID" id="93469042"/>
<dbReference type="Pfam" id="PF00108">
    <property type="entry name" value="Thiolase_N"/>
    <property type="match status" value="1"/>
</dbReference>
<evidence type="ECO:0000256" key="7">
    <source>
        <dbReference type="RuleBase" id="RU003557"/>
    </source>
</evidence>
<evidence type="ECO:0000259" key="9">
    <source>
        <dbReference type="Pfam" id="PF02803"/>
    </source>
</evidence>
<organism evidence="10 11">
    <name type="scientific">Micromonospora tulbaghiae</name>
    <dbReference type="NCBI Taxonomy" id="479978"/>
    <lineage>
        <taxon>Bacteria</taxon>
        <taxon>Bacillati</taxon>
        <taxon>Actinomycetota</taxon>
        <taxon>Actinomycetes</taxon>
        <taxon>Micromonosporales</taxon>
        <taxon>Micromonosporaceae</taxon>
        <taxon>Micromonospora</taxon>
    </lineage>
</organism>
<dbReference type="InterPro" id="IPR020616">
    <property type="entry name" value="Thiolase_N"/>
</dbReference>
<dbReference type="PROSITE" id="PS00098">
    <property type="entry name" value="THIOLASE_1"/>
    <property type="match status" value="1"/>
</dbReference>
<dbReference type="InterPro" id="IPR016039">
    <property type="entry name" value="Thiolase-like"/>
</dbReference>
<dbReference type="SUPFAM" id="SSF53901">
    <property type="entry name" value="Thiolase-like"/>
    <property type="match status" value="2"/>
</dbReference>
<evidence type="ECO:0000256" key="3">
    <source>
        <dbReference type="ARBA" id="ARBA00022679"/>
    </source>
</evidence>
<accession>A0ABY0KI99</accession>
<evidence type="ECO:0000256" key="4">
    <source>
        <dbReference type="ARBA" id="ARBA00023315"/>
    </source>
</evidence>
<dbReference type="PROSITE" id="PS00099">
    <property type="entry name" value="THIOLASE_3"/>
    <property type="match status" value="1"/>
</dbReference>
<dbReference type="InterPro" id="IPR020610">
    <property type="entry name" value="Thiolase_AS"/>
</dbReference>
<dbReference type="InterPro" id="IPR002155">
    <property type="entry name" value="Thiolase"/>
</dbReference>
<evidence type="ECO:0000256" key="2">
    <source>
        <dbReference type="ARBA" id="ARBA00012705"/>
    </source>
</evidence>
<dbReference type="PANTHER" id="PTHR18919">
    <property type="entry name" value="ACETYL-COA C-ACYLTRANSFERASE"/>
    <property type="match status" value="1"/>
</dbReference>
<evidence type="ECO:0000259" key="8">
    <source>
        <dbReference type="Pfam" id="PF00108"/>
    </source>
</evidence>
<evidence type="ECO:0000256" key="5">
    <source>
        <dbReference type="ARBA" id="ARBA00030755"/>
    </source>
</evidence>
<feature type="domain" description="Thiolase C-terminal" evidence="9">
    <location>
        <begin position="263"/>
        <end position="385"/>
    </location>
</feature>
<dbReference type="EC" id="2.3.1.9" evidence="2"/>
<comment type="similarity">
    <text evidence="1 7">Belongs to the thiolase-like superfamily. Thiolase family.</text>
</comment>
<dbReference type="EMBL" id="FMCQ01000002">
    <property type="protein sequence ID" value="SCE74685.1"/>
    <property type="molecule type" value="Genomic_DNA"/>
</dbReference>
<evidence type="ECO:0000313" key="10">
    <source>
        <dbReference type="EMBL" id="SCE74685.1"/>
    </source>
</evidence>
<comment type="caution">
    <text evidence="10">The sequence shown here is derived from an EMBL/GenBank/DDBJ whole genome shotgun (WGS) entry which is preliminary data.</text>
</comment>
<keyword evidence="11" id="KW-1185">Reference proteome</keyword>
<keyword evidence="4 7" id="KW-0012">Acyltransferase</keyword>
<proteinExistence type="inferred from homology"/>
<dbReference type="PANTHER" id="PTHR18919:SF107">
    <property type="entry name" value="ACETYL-COA ACETYLTRANSFERASE, CYTOSOLIC"/>
    <property type="match status" value="1"/>
</dbReference>
<evidence type="ECO:0000256" key="1">
    <source>
        <dbReference type="ARBA" id="ARBA00010982"/>
    </source>
</evidence>
<gene>
    <name evidence="10" type="ORF">GA0070562_2256</name>
</gene>
<evidence type="ECO:0000313" key="11">
    <source>
        <dbReference type="Proteomes" id="UP000199405"/>
    </source>
</evidence>
<reference evidence="10 11" key="1">
    <citation type="submission" date="2016-06" db="EMBL/GenBank/DDBJ databases">
        <authorList>
            <person name="Varghese N."/>
            <person name="Submissions Spin"/>
        </authorList>
    </citation>
    <scope>NUCLEOTIDE SEQUENCE [LARGE SCALE GENOMIC DNA]</scope>
    <source>
        <strain evidence="10 11">DSM 45142</strain>
    </source>
</reference>
<feature type="domain" description="Thiolase N-terminal" evidence="8">
    <location>
        <begin position="6"/>
        <end position="254"/>
    </location>
</feature>
<dbReference type="InterPro" id="IPR020613">
    <property type="entry name" value="Thiolase_CS"/>
</dbReference>
<dbReference type="InterPro" id="IPR020617">
    <property type="entry name" value="Thiolase_C"/>
</dbReference>
<keyword evidence="3 7" id="KW-0808">Transferase</keyword>
<dbReference type="PIRSF" id="PIRSF000429">
    <property type="entry name" value="Ac-CoA_Ac_transf"/>
    <property type="match status" value="1"/>
</dbReference>
<protein>
    <recommendedName>
        <fullName evidence="6">Probable acetyl-CoA acetyltransferase</fullName>
        <ecNumber evidence="2">2.3.1.9</ecNumber>
    </recommendedName>
    <alternativeName>
        <fullName evidence="5">Acetoacetyl-CoA thiolase</fullName>
    </alternativeName>
</protein>
<dbReference type="CDD" id="cd00751">
    <property type="entry name" value="thiolase"/>
    <property type="match status" value="1"/>
</dbReference>
<evidence type="ECO:0000256" key="6">
    <source>
        <dbReference type="ARBA" id="ARBA00040529"/>
    </source>
</evidence>
<dbReference type="Pfam" id="PF02803">
    <property type="entry name" value="Thiolase_C"/>
    <property type="match status" value="1"/>
</dbReference>
<dbReference type="NCBIfam" id="TIGR01930">
    <property type="entry name" value="AcCoA-C-Actrans"/>
    <property type="match status" value="1"/>
</dbReference>
<dbReference type="Proteomes" id="UP000199405">
    <property type="component" value="Unassembled WGS sequence"/>
</dbReference>
<dbReference type="PROSITE" id="PS00737">
    <property type="entry name" value="THIOLASE_2"/>
    <property type="match status" value="1"/>
</dbReference>
<dbReference type="Gene3D" id="3.40.47.10">
    <property type="match status" value="1"/>
</dbReference>
<dbReference type="InterPro" id="IPR020615">
    <property type="entry name" value="Thiolase_acyl_enz_int_AS"/>
</dbReference>
<name>A0ABY0KI99_9ACTN</name>
<dbReference type="RefSeq" id="WP_091416889.1">
    <property type="nucleotide sequence ID" value="NZ_FMCQ01000002.1"/>
</dbReference>
<sequence length="388" mass="40278">MDRQAFLVGAVRTPHGRYGGALRDVRVVRLGGLAGAEALARAGVPAEAVDETVVANCRQAGNGPNPGRQISLAAGVPVPAPAQTINMACASGLKAVQLAHRSVLSGEADVALAVAAESMSTMPYLAPYTLRWDGVRRGDVLLQDGWRDGGTDPICGMSMGETAEKVAREFGVSRADQDAWSARSHQRLARAWESGATAQEVLPLDELDRDETVRPDTTPERLARLRPSFTDGGTVTAGNASQMADGAAALVVASGEAVRRHGLTPLGRIVGFAAVGVDPTMMGVGPAEAIPLALRRAGLTVGDVDLFEINEAFAAQIVQNVRALGLDEERVNVNGGGIALGHPTGQSGARLVVSLLHELARRDGRYGVASLCVGGGQGIAAVIERVTR</sequence>